<organism evidence="2 3">
    <name type="scientific">Diploptera punctata</name>
    <name type="common">Pacific beetle cockroach</name>
    <dbReference type="NCBI Taxonomy" id="6984"/>
    <lineage>
        <taxon>Eukaryota</taxon>
        <taxon>Metazoa</taxon>
        <taxon>Ecdysozoa</taxon>
        <taxon>Arthropoda</taxon>
        <taxon>Hexapoda</taxon>
        <taxon>Insecta</taxon>
        <taxon>Pterygota</taxon>
        <taxon>Neoptera</taxon>
        <taxon>Polyneoptera</taxon>
        <taxon>Dictyoptera</taxon>
        <taxon>Blattodea</taxon>
        <taxon>Blaberoidea</taxon>
        <taxon>Blaberidae</taxon>
        <taxon>Diplopterinae</taxon>
        <taxon>Diploptera</taxon>
    </lineage>
</organism>
<gene>
    <name evidence="2" type="ORF">L9F63_011714</name>
</gene>
<name>A0AAD8AEW3_DIPPU</name>
<evidence type="ECO:0000313" key="3">
    <source>
        <dbReference type="Proteomes" id="UP001233999"/>
    </source>
</evidence>
<protein>
    <submittedName>
        <fullName evidence="2">Uncharacterized protein</fullName>
    </submittedName>
</protein>
<feature type="non-terminal residue" evidence="2">
    <location>
        <position position="1"/>
    </location>
</feature>
<proteinExistence type="predicted"/>
<reference evidence="2" key="2">
    <citation type="submission" date="2023-05" db="EMBL/GenBank/DDBJ databases">
        <authorList>
            <person name="Fouks B."/>
        </authorList>
    </citation>
    <scope>NUCLEOTIDE SEQUENCE</scope>
    <source>
        <strain evidence="2">Stay&amp;Tobe</strain>
        <tissue evidence="2">Testes</tissue>
    </source>
</reference>
<reference evidence="2" key="1">
    <citation type="journal article" date="2023" name="IScience">
        <title>Live-bearing cockroach genome reveals convergent evolutionary mechanisms linked to viviparity in insects and beyond.</title>
        <authorList>
            <person name="Fouks B."/>
            <person name="Harrison M.C."/>
            <person name="Mikhailova A.A."/>
            <person name="Marchal E."/>
            <person name="English S."/>
            <person name="Carruthers M."/>
            <person name="Jennings E.C."/>
            <person name="Chiamaka E.L."/>
            <person name="Frigard R.A."/>
            <person name="Pippel M."/>
            <person name="Attardo G.M."/>
            <person name="Benoit J.B."/>
            <person name="Bornberg-Bauer E."/>
            <person name="Tobe S.S."/>
        </authorList>
    </citation>
    <scope>NUCLEOTIDE SEQUENCE</scope>
    <source>
        <strain evidence="2">Stay&amp;Tobe</strain>
    </source>
</reference>
<evidence type="ECO:0000256" key="1">
    <source>
        <dbReference type="SAM" id="MobiDB-lite"/>
    </source>
</evidence>
<dbReference type="Proteomes" id="UP001233999">
    <property type="component" value="Unassembled WGS sequence"/>
</dbReference>
<feature type="non-terminal residue" evidence="2">
    <location>
        <position position="332"/>
    </location>
</feature>
<dbReference type="SUPFAM" id="SSF46966">
    <property type="entry name" value="Spectrin repeat"/>
    <property type="match status" value="1"/>
</dbReference>
<keyword evidence="3" id="KW-1185">Reference proteome</keyword>
<comment type="caution">
    <text evidence="2">The sequence shown here is derived from an EMBL/GenBank/DDBJ whole genome shotgun (WGS) entry which is preliminary data.</text>
</comment>
<evidence type="ECO:0000313" key="2">
    <source>
        <dbReference type="EMBL" id="KAJ9597420.1"/>
    </source>
</evidence>
<sequence>KGRTWWRRKCRTKHRGPWWRWPIVSISVTCSQVEDCDSDDTDTTVCHTSPVKQHEHLVEIDHLCYNSDSTIYSKMPVGFENSALKMSFSLSSLQPSSGNLESPEHAKLQAERPYNSLTKKPRKDPEQDTWRRSWGNREANKDEFWAALQSNYNYLMDNNLIDSCKEASGELSWDEGDVAATSYTWSFNEFLNQFSELYSWLNSIQEAVYGKEENVTDRNLRVSHMEEMQRKAYRRKLFNDQANKILRRYPDVRDEVTWRMAHLNSKWEMLEQAITPCKKNPDKLDFCADAEHEVRCLKKSGFVRWNHVCRHWTSEWEWTGICRSWRRRHVNT</sequence>
<accession>A0AAD8AEW3</accession>
<feature type="region of interest" description="Disordered" evidence="1">
    <location>
        <begin position="95"/>
        <end position="133"/>
    </location>
</feature>
<dbReference type="EMBL" id="JASPKZ010001610">
    <property type="protein sequence ID" value="KAJ9597420.1"/>
    <property type="molecule type" value="Genomic_DNA"/>
</dbReference>
<dbReference type="AlphaFoldDB" id="A0AAD8AEW3"/>